<gene>
    <name evidence="3" type="ORF">GCM10009107_27620</name>
</gene>
<dbReference type="Pfam" id="PF20432">
    <property type="entry name" value="Xre-like-HTH"/>
    <property type="match status" value="1"/>
</dbReference>
<organism evidence="3 4">
    <name type="scientific">Ideonella azotifigens</name>
    <dbReference type="NCBI Taxonomy" id="513160"/>
    <lineage>
        <taxon>Bacteria</taxon>
        <taxon>Pseudomonadati</taxon>
        <taxon>Pseudomonadota</taxon>
        <taxon>Betaproteobacteria</taxon>
        <taxon>Burkholderiales</taxon>
        <taxon>Sphaerotilaceae</taxon>
        <taxon>Ideonella</taxon>
    </lineage>
</organism>
<protein>
    <submittedName>
        <fullName evidence="3">DUF2384 domain-containing protein</fullName>
    </submittedName>
</protein>
<proteinExistence type="predicted"/>
<keyword evidence="4" id="KW-1185">Reference proteome</keyword>
<sequence length="151" mass="15956">MLLPLSAMPAKPNAVSLAESPSALPAVDSPATAAAVLAVFFRISAEWGLSPAEEQVLLGVGKTTLFAWKAGRVKTGLDAVVLERLSYLLRIYSALEILLPVPERARAWLKKPNSAPLFGGGTALQRLLAGQVGDLMLVAQYLDAQRGGDFS</sequence>
<dbReference type="EMBL" id="BAAAEW010000016">
    <property type="protein sequence ID" value="GAA0753041.1"/>
    <property type="molecule type" value="Genomic_DNA"/>
</dbReference>
<comment type="caution">
    <text evidence="3">The sequence shown here is derived from an EMBL/GenBank/DDBJ whole genome shotgun (WGS) entry which is preliminary data.</text>
</comment>
<feature type="domain" description="Antitoxin Xre/MbcA/ParS-like toxin-binding" evidence="1">
    <location>
        <begin position="94"/>
        <end position="148"/>
    </location>
</feature>
<accession>A0ABP3VEM7</accession>
<evidence type="ECO:0000259" key="2">
    <source>
        <dbReference type="Pfam" id="PF20432"/>
    </source>
</evidence>
<dbReference type="InterPro" id="IPR024467">
    <property type="entry name" value="Xre/MbcA/ParS-like_toxin-bd"/>
</dbReference>
<evidence type="ECO:0000313" key="4">
    <source>
        <dbReference type="Proteomes" id="UP001500279"/>
    </source>
</evidence>
<evidence type="ECO:0000259" key="1">
    <source>
        <dbReference type="Pfam" id="PF09722"/>
    </source>
</evidence>
<dbReference type="Proteomes" id="UP001500279">
    <property type="component" value="Unassembled WGS sequence"/>
</dbReference>
<feature type="domain" description="Antitoxin Xre-like helix-turn-helix" evidence="2">
    <location>
        <begin position="28"/>
        <end position="90"/>
    </location>
</feature>
<dbReference type="InterPro" id="IPR046847">
    <property type="entry name" value="Xre-like_HTH"/>
</dbReference>
<dbReference type="Pfam" id="PF09722">
    <property type="entry name" value="Xre_MbcA_ParS_C"/>
    <property type="match status" value="1"/>
</dbReference>
<reference evidence="4" key="1">
    <citation type="journal article" date="2019" name="Int. J. Syst. Evol. Microbiol.">
        <title>The Global Catalogue of Microorganisms (GCM) 10K type strain sequencing project: providing services to taxonomists for standard genome sequencing and annotation.</title>
        <authorList>
            <consortium name="The Broad Institute Genomics Platform"/>
            <consortium name="The Broad Institute Genome Sequencing Center for Infectious Disease"/>
            <person name="Wu L."/>
            <person name="Ma J."/>
        </authorList>
    </citation>
    <scope>NUCLEOTIDE SEQUENCE [LARGE SCALE GENOMIC DNA]</scope>
    <source>
        <strain evidence="4">JCM 15503</strain>
    </source>
</reference>
<name>A0ABP3VEM7_9BURK</name>
<evidence type="ECO:0000313" key="3">
    <source>
        <dbReference type="EMBL" id="GAA0753041.1"/>
    </source>
</evidence>